<sequence>MMTQFVQETDRIDITATAEVKAGNIVEAGALHGVAITDLKVGEVGAIKVTGVFKVTANKTDTFAVGDVVNFDTDKAVKTGGKPLGIAVAPKTAAQDTVTVMLVQSVKAGA</sequence>
<evidence type="ECO:0008006" key="2">
    <source>
        <dbReference type="Google" id="ProtNLM"/>
    </source>
</evidence>
<dbReference type="EMBL" id="BK014992">
    <property type="protein sequence ID" value="DAD85984.1"/>
    <property type="molecule type" value="Genomic_DNA"/>
</dbReference>
<evidence type="ECO:0000313" key="1">
    <source>
        <dbReference type="EMBL" id="DAD85984.1"/>
    </source>
</evidence>
<reference evidence="1" key="1">
    <citation type="journal article" date="2021" name="Proc. Natl. Acad. Sci. U.S.A.">
        <title>A Catalog of Tens of Thousands of Viruses from Human Metagenomes Reveals Hidden Associations with Chronic Diseases.</title>
        <authorList>
            <person name="Tisza M.J."/>
            <person name="Buck C.B."/>
        </authorList>
    </citation>
    <scope>NUCLEOTIDE SEQUENCE</scope>
    <source>
        <strain evidence="1">Ctv1i11</strain>
    </source>
</reference>
<dbReference type="PIRSF" id="PIRSF030771">
    <property type="entry name" value="UCP030771"/>
    <property type="match status" value="1"/>
</dbReference>
<dbReference type="Pfam" id="PF09956">
    <property type="entry name" value="Phage_cement_2"/>
    <property type="match status" value="1"/>
</dbReference>
<accession>A0A8S5MV15</accession>
<organism evidence="1">
    <name type="scientific">Myoviridae sp. ctv1i11</name>
    <dbReference type="NCBI Taxonomy" id="2826709"/>
    <lineage>
        <taxon>Viruses</taxon>
        <taxon>Duplodnaviria</taxon>
        <taxon>Heunggongvirae</taxon>
        <taxon>Uroviricota</taxon>
        <taxon>Caudoviricetes</taxon>
    </lineage>
</organism>
<dbReference type="InterPro" id="IPR011231">
    <property type="entry name" value="Phage_VT1-Sakai_H0018"/>
</dbReference>
<protein>
    <recommendedName>
        <fullName evidence="2">DUF2190 family protein</fullName>
    </recommendedName>
</protein>
<name>A0A8S5MV15_9CAUD</name>
<proteinExistence type="predicted"/>